<dbReference type="InterPro" id="IPR003096">
    <property type="entry name" value="SM22_calponin"/>
</dbReference>
<dbReference type="Gene3D" id="3.30.40.10">
    <property type="entry name" value="Zinc/RING finger domain, C3HC4 (zinc finger)"/>
    <property type="match status" value="1"/>
</dbReference>
<dbReference type="GO" id="GO:0007015">
    <property type="term" value="P:actin filament organization"/>
    <property type="evidence" value="ECO:0007669"/>
    <property type="project" value="TreeGrafter"/>
</dbReference>
<feature type="compositionally biased region" description="Polar residues" evidence="2">
    <location>
        <begin position="1134"/>
        <end position="1146"/>
    </location>
</feature>
<feature type="compositionally biased region" description="Polar residues" evidence="2">
    <location>
        <begin position="209"/>
        <end position="219"/>
    </location>
</feature>
<gene>
    <name evidence="5" type="ORF">FCC1311_075822</name>
</gene>
<dbReference type="PROSITE" id="PS50089">
    <property type="entry name" value="ZF_RING_2"/>
    <property type="match status" value="1"/>
</dbReference>
<dbReference type="PRINTS" id="PR00888">
    <property type="entry name" value="SM22CALPONIN"/>
</dbReference>
<dbReference type="SUPFAM" id="SSF57850">
    <property type="entry name" value="RING/U-box"/>
    <property type="match status" value="1"/>
</dbReference>
<proteinExistence type="predicted"/>
<evidence type="ECO:0000259" key="4">
    <source>
        <dbReference type="PROSITE" id="PS50089"/>
    </source>
</evidence>
<dbReference type="SMART" id="SM00033">
    <property type="entry name" value="CH"/>
    <property type="match status" value="1"/>
</dbReference>
<sequence>MPRPNVVAVNNYGLDAELAAKANAKYDPALETEAREWITSLTGTRFMLGFAETLKDGSVLCDLVNKVQANSVRRVYRGDKPFKQMENVSAFINAARRLGVAESDLFTTVALYEAKDMGQVVTCILALKRVATSSSRTNASTRSRRFLSRRDDASVSKLNMGSYGVMDTPHRAVVSESNRAGFASGGQNPNAGVSRLNNGSYGVMRATSERSPMTESNRAQFARQGSMPSNPAPRTVQRGPNSAYGVMREMSWERPSSSASSSQRRDWREELAARANRPVPVPVNASNHGVPPRPPPSRPPSRPASQPAPRRSRSKSLRKSVAAWLFGSKRSSPPSREEPARGSVRNLTRAFEDRSRAVRESRAACRRKPMKRVYFPDDCDLTALCKRAGVDADFDKDGVALVFANVQETALRRDEALGVPSVRCSPFASQNKCHAYFVYTDDKTGATTHTTREHPNAKTCYDAYYQIARERALKEAALLQGLENDVHERQRRIAQRNLVHQRALLEAELHYKETIGDFAVEDIDPSGDPGTVAYWRLAPRDIKRAARDVFDVELSEEPHLAWVVRRYLAHDLPPRWKRAENAPQVFVGDTGDNAQAHTTQDPSLFEEAKETEEETPAQKALGVFVVPGMEANDECFVYTPTNPSENDLVTSTHPGVTFFRGMIKAAREEHDIFAQDDQSSHGLSSDKSDDNDDEEEEDEDDDEDSVETLDVDREDEEPGDAERRGVLRFWHAPSQMYYRYAFGDGSVEHDILGPCPAVFISLRPRTATPLGQAPEPEQEPEQEEIRLKALPDIEARRIALAASLEDVWQAVDERVPKPDLDAFAQFVGVRLCGEKTDFLREIALSLLTPLPEGWIRTRDPEGRVHYCNTKGKLEQDLWRESLQDALPRWVRRAVELGHPVRLRSYDFSRLHPDAEACRDLIARERTVRKARAKKNRIAQRRLRSEQMQVSRRQLMRGDTMRLAAMEAAAKEDPMEQALKFYTAQIGDPTHPSQVYVVTTSAFRSPQMLFAEARRMGVKADDLDLLWIPHMRMAVELPPGWSEVDEGSFYHEPSGLTTAEHPADRYFSALVASARLNCRASRSSSRGSSRGGQFVPQHVEFLEMIDHAGTTYYFNPKTMRKQLSVPPLTPKMTRQHSTSCLNTSKMSTLDPHMERRSPVRTPPQSAQSTGGGEACTSHPGSSTRGGRLLPLSKSLSHLDFVKEAINAPPKRGEATSLVSELAEGLEPSFSDALARMIDENSSEASTKRSLVPPRDVLLSESFEVTNDDAFGESIQSLFGGASSSRLYQGRDAMPENEDDDNGDDDEDDDVAGTIFCRPPLKPKVSYFVQDWIDEQQDQTARGRGGDDKKSMFRVPNVPARGLVDGFPSLIPRLPRKVLEDLRAAGQVEMGSVTWQRARRDYADLFEFGVLTDPTFRWRKFNTSDANFALRFALTPKHIGFLSWGSRRVRLTKREAWTLPRIVLQVDKPLVHATLGPIRRSSIEIIKAILACCSAKNVKNKASSIFSLLNNYAGNSRESRLADAVTERVVNNDRFYYGASSTTADINEHADLMDERHEEKDHNEDNGENGEEQQDALESLYKHIRFLQRCSSDGRICAGEDPSAEPSGLHPGLFAKLPVTYVTLGSLQPPAPAKLAASDKVTTAARKPLVAESSRASAENMEDWLAARCASCESLLHDVTAQVLLKLPCGHHLHHECGRKWFAANKHCPVRGCGLAIETHATLEREQAKDAREQHAREHTDIEHALRCVLSQRNPTARVEYDGVAVDGATGSLRTCSGTLKVEMDAAGRLAFPGEIEADQVVALIHSLYQGSVVVTSSVVPIRHACHLPSRDSDVSAAPLTSSGAPSKPTRVVPAPGPMRTASCDEAAISKLVAERSSVAAEAAFVAADSAASRIAGRFSMTGFKQGISKALQSSRNFLAKNGQATPLLGEPCDCAIDTFTQVHSFTVKGGALFQRSAFANAVHMTSLMSEDSDFSPLPTRVLYM</sequence>
<dbReference type="GO" id="GO:0051015">
    <property type="term" value="F:actin filament binding"/>
    <property type="evidence" value="ECO:0007669"/>
    <property type="project" value="TreeGrafter"/>
</dbReference>
<feature type="domain" description="Calponin-homology (CH)" evidence="3">
    <location>
        <begin position="28"/>
        <end position="132"/>
    </location>
</feature>
<comment type="caution">
    <text evidence="5">The sequence shown here is derived from an EMBL/GenBank/DDBJ whole genome shotgun (WGS) entry which is preliminary data.</text>
</comment>
<accession>A0A2R5GNN9</accession>
<dbReference type="OrthoDB" id="21595at2759"/>
<keyword evidence="6" id="KW-1185">Reference proteome</keyword>
<dbReference type="PANTHER" id="PTHR47385">
    <property type="entry name" value="CALPONIN"/>
    <property type="match status" value="1"/>
</dbReference>
<dbReference type="InterPro" id="IPR001841">
    <property type="entry name" value="Znf_RING"/>
</dbReference>
<dbReference type="InterPro" id="IPR001715">
    <property type="entry name" value="CH_dom"/>
</dbReference>
<feature type="compositionally biased region" description="Polar residues" evidence="2">
    <location>
        <begin position="185"/>
        <end position="199"/>
    </location>
</feature>
<dbReference type="InterPro" id="IPR036872">
    <property type="entry name" value="CH_dom_sf"/>
</dbReference>
<feature type="region of interest" description="Disordered" evidence="2">
    <location>
        <begin position="207"/>
        <end position="240"/>
    </location>
</feature>
<feature type="compositionally biased region" description="Acidic residues" evidence="2">
    <location>
        <begin position="689"/>
        <end position="719"/>
    </location>
</feature>
<organism evidence="5 6">
    <name type="scientific">Hondaea fermentalgiana</name>
    <dbReference type="NCBI Taxonomy" id="2315210"/>
    <lineage>
        <taxon>Eukaryota</taxon>
        <taxon>Sar</taxon>
        <taxon>Stramenopiles</taxon>
        <taxon>Bigyra</taxon>
        <taxon>Labyrinthulomycetes</taxon>
        <taxon>Thraustochytrida</taxon>
        <taxon>Thraustochytriidae</taxon>
        <taxon>Hondaea</taxon>
    </lineage>
</organism>
<feature type="compositionally biased region" description="Pro residues" evidence="2">
    <location>
        <begin position="291"/>
        <end position="302"/>
    </location>
</feature>
<evidence type="ECO:0000313" key="6">
    <source>
        <dbReference type="Proteomes" id="UP000241890"/>
    </source>
</evidence>
<dbReference type="EMBL" id="BEYU01000095">
    <property type="protein sequence ID" value="GBG31358.1"/>
    <property type="molecule type" value="Genomic_DNA"/>
</dbReference>
<evidence type="ECO:0000259" key="3">
    <source>
        <dbReference type="PROSITE" id="PS50021"/>
    </source>
</evidence>
<keyword evidence="1" id="KW-0862">Zinc</keyword>
<dbReference type="PROSITE" id="PS50021">
    <property type="entry name" value="CH"/>
    <property type="match status" value="1"/>
</dbReference>
<protein>
    <submittedName>
        <fullName evidence="5">Calponin-1</fullName>
    </submittedName>
</protein>
<dbReference type="GO" id="GO:0015629">
    <property type="term" value="C:actin cytoskeleton"/>
    <property type="evidence" value="ECO:0007669"/>
    <property type="project" value="TreeGrafter"/>
</dbReference>
<keyword evidence="1" id="KW-0863">Zinc-finger</keyword>
<feature type="compositionally biased region" description="Acidic residues" evidence="2">
    <location>
        <begin position="1293"/>
        <end position="1309"/>
    </location>
</feature>
<evidence type="ECO:0000313" key="5">
    <source>
        <dbReference type="EMBL" id="GBG31358.1"/>
    </source>
</evidence>
<dbReference type="GO" id="GO:0008270">
    <property type="term" value="F:zinc ion binding"/>
    <property type="evidence" value="ECO:0007669"/>
    <property type="project" value="UniProtKB-KW"/>
</dbReference>
<dbReference type="SUPFAM" id="SSF47576">
    <property type="entry name" value="Calponin-homology domain, CH-domain"/>
    <property type="match status" value="1"/>
</dbReference>
<evidence type="ECO:0000256" key="1">
    <source>
        <dbReference type="PROSITE-ProRule" id="PRU00175"/>
    </source>
</evidence>
<feature type="region of interest" description="Disordered" evidence="2">
    <location>
        <begin position="1123"/>
        <end position="1188"/>
    </location>
</feature>
<dbReference type="InterPro" id="IPR050606">
    <property type="entry name" value="Calponin-like"/>
</dbReference>
<feature type="region of interest" description="Disordered" evidence="2">
    <location>
        <begin position="249"/>
        <end position="268"/>
    </location>
</feature>
<reference evidence="5 6" key="1">
    <citation type="submission" date="2017-12" db="EMBL/GenBank/DDBJ databases">
        <title>Sequencing, de novo assembly and annotation of complete genome of a new Thraustochytrid species, strain FCC1311.</title>
        <authorList>
            <person name="Sedici K."/>
            <person name="Godart F."/>
            <person name="Aiese Cigliano R."/>
            <person name="Sanseverino W."/>
            <person name="Barakat M."/>
            <person name="Ortet P."/>
            <person name="Marechal E."/>
            <person name="Cagnac O."/>
            <person name="Amato A."/>
        </authorList>
    </citation>
    <scope>NUCLEOTIDE SEQUENCE [LARGE SCALE GENOMIC DNA]</scope>
</reference>
<feature type="region of interest" description="Disordered" evidence="2">
    <location>
        <begin position="1830"/>
        <end position="1852"/>
    </location>
</feature>
<dbReference type="Pfam" id="PF00307">
    <property type="entry name" value="CH"/>
    <property type="match status" value="1"/>
</dbReference>
<feature type="region of interest" description="Disordered" evidence="2">
    <location>
        <begin position="180"/>
        <end position="199"/>
    </location>
</feature>
<dbReference type="InParanoid" id="A0A2R5GNN9"/>
<feature type="region of interest" description="Disordered" evidence="2">
    <location>
        <begin position="674"/>
        <end position="721"/>
    </location>
</feature>
<dbReference type="Proteomes" id="UP000241890">
    <property type="component" value="Unassembled WGS sequence"/>
</dbReference>
<dbReference type="InterPro" id="IPR013083">
    <property type="entry name" value="Znf_RING/FYVE/PHD"/>
</dbReference>
<evidence type="ECO:0000256" key="2">
    <source>
        <dbReference type="SAM" id="MobiDB-lite"/>
    </source>
</evidence>
<feature type="region of interest" description="Disordered" evidence="2">
    <location>
        <begin position="1290"/>
        <end position="1313"/>
    </location>
</feature>
<feature type="region of interest" description="Disordered" evidence="2">
    <location>
        <begin position="273"/>
        <end position="345"/>
    </location>
</feature>
<keyword evidence="1" id="KW-0479">Metal-binding</keyword>
<dbReference type="PANTHER" id="PTHR47385:SF14">
    <property type="entry name" value="TRANSGELIN"/>
    <property type="match status" value="1"/>
</dbReference>
<feature type="domain" description="RING-type" evidence="4">
    <location>
        <begin position="1667"/>
        <end position="1708"/>
    </location>
</feature>
<name>A0A2R5GNN9_9STRA</name>
<dbReference type="Gene3D" id="1.10.418.10">
    <property type="entry name" value="Calponin-like domain"/>
    <property type="match status" value="1"/>
</dbReference>